<protein>
    <submittedName>
        <fullName evidence="2">Nucleotid_trans domain-containing protein</fullName>
    </submittedName>
</protein>
<name>A0AC35TV19_9BILA</name>
<evidence type="ECO:0000313" key="1">
    <source>
        <dbReference type="Proteomes" id="UP000095286"/>
    </source>
</evidence>
<dbReference type="Proteomes" id="UP000095286">
    <property type="component" value="Unplaced"/>
</dbReference>
<evidence type="ECO:0000313" key="2">
    <source>
        <dbReference type="WBParaSite" id="RSKR_0000471200.1"/>
    </source>
</evidence>
<proteinExistence type="predicted"/>
<reference evidence="2" key="1">
    <citation type="submission" date="2016-11" db="UniProtKB">
        <authorList>
            <consortium name="WormBaseParasite"/>
        </authorList>
    </citation>
    <scope>IDENTIFICATION</scope>
    <source>
        <strain evidence="2">KR3021</strain>
    </source>
</reference>
<sequence>MKTKFKYTLALVLSIFITYLFLSSIIKVYKLDSTDTFVIHPSSTSHLNLNNSKTKDIKIHIISVVDKQDLSNYDTALNTVQCYAMQRGYTYHLLNIKDYSSILAKCPYNDFMFQRHCFLSYYLSLVYEDDYVIFIDTDLGIINPNKKFEDYLPRGNEQFLFVQRMFNYEIMAGTFIFKNTNYSRNFLLSWALYDYKKPDSFNGSDNVALHAVLMDLMPLNKQIKRPFCQAIWESSKNFGDCSKFVACMRYLFSDKDVNGSIFDKDLSFDDGKIVALSKHSKRRWMRDVWITDSEFSMDDFMFHSMKEVSLHWNIVRVPHHFGDWINPINMKSFDILKCNTNNYYENWSYYFSYFKSAAFIENKIKAYNKKIEEEYIIDLKTLKLI</sequence>
<organism evidence="1 2">
    <name type="scientific">Rhabditophanes sp. KR3021</name>
    <dbReference type="NCBI Taxonomy" id="114890"/>
    <lineage>
        <taxon>Eukaryota</taxon>
        <taxon>Metazoa</taxon>
        <taxon>Ecdysozoa</taxon>
        <taxon>Nematoda</taxon>
        <taxon>Chromadorea</taxon>
        <taxon>Rhabditida</taxon>
        <taxon>Tylenchina</taxon>
        <taxon>Panagrolaimomorpha</taxon>
        <taxon>Strongyloidoidea</taxon>
        <taxon>Alloionematidae</taxon>
        <taxon>Rhabditophanes</taxon>
    </lineage>
</organism>
<dbReference type="WBParaSite" id="RSKR_0000471200.1">
    <property type="protein sequence ID" value="RSKR_0000471200.1"/>
    <property type="gene ID" value="RSKR_0000471200"/>
</dbReference>
<accession>A0AC35TV19</accession>